<keyword evidence="5 9" id="KW-1133">Transmembrane helix</keyword>
<feature type="transmembrane region" description="Helical" evidence="9">
    <location>
        <begin position="70"/>
        <end position="92"/>
    </location>
</feature>
<reference evidence="12" key="2">
    <citation type="submission" date="2015-01" db="EMBL/GenBank/DDBJ databases">
        <title>Evolutionary Origins and Diversification of the Mycorrhizal Mutualists.</title>
        <authorList>
            <consortium name="DOE Joint Genome Institute"/>
            <consortium name="Mycorrhizal Genomics Consortium"/>
            <person name="Kohler A."/>
            <person name="Kuo A."/>
            <person name="Nagy L.G."/>
            <person name="Floudas D."/>
            <person name="Copeland A."/>
            <person name="Barry K.W."/>
            <person name="Cichocki N."/>
            <person name="Veneault-Fourrey C."/>
            <person name="LaButti K."/>
            <person name="Lindquist E.A."/>
            <person name="Lipzen A."/>
            <person name="Lundell T."/>
            <person name="Morin E."/>
            <person name="Murat C."/>
            <person name="Riley R."/>
            <person name="Ohm R."/>
            <person name="Sun H."/>
            <person name="Tunlid A."/>
            <person name="Henrissat B."/>
            <person name="Grigoriev I.V."/>
            <person name="Hibbett D.S."/>
            <person name="Martin F."/>
        </authorList>
    </citation>
    <scope>NUCLEOTIDE SEQUENCE [LARGE SCALE GENOMIC DNA]</scope>
    <source>
        <strain evidence="12">Marx 270</strain>
    </source>
</reference>
<evidence type="ECO:0000256" key="6">
    <source>
        <dbReference type="ARBA" id="ARBA00023136"/>
    </source>
</evidence>
<dbReference type="InterPro" id="IPR039421">
    <property type="entry name" value="Type_1_exporter"/>
</dbReference>
<evidence type="ECO:0000313" key="12">
    <source>
        <dbReference type="Proteomes" id="UP000054217"/>
    </source>
</evidence>
<gene>
    <name evidence="11" type="ORF">M404DRAFT_550650</name>
</gene>
<dbReference type="Gene3D" id="3.40.50.300">
    <property type="entry name" value="P-loop containing nucleotide triphosphate hydrolases"/>
    <property type="match status" value="2"/>
</dbReference>
<accession>A0A0C3PA78</accession>
<dbReference type="GO" id="GO:0005524">
    <property type="term" value="F:ATP binding"/>
    <property type="evidence" value="ECO:0007669"/>
    <property type="project" value="UniProtKB-KW"/>
</dbReference>
<dbReference type="InterPro" id="IPR003593">
    <property type="entry name" value="AAA+_ATPase"/>
</dbReference>
<dbReference type="SUPFAM" id="SSF52540">
    <property type="entry name" value="P-loop containing nucleoside triphosphate hydrolases"/>
    <property type="match status" value="1"/>
</dbReference>
<dbReference type="STRING" id="870435.A0A0C3PA78"/>
<evidence type="ECO:0000256" key="2">
    <source>
        <dbReference type="ARBA" id="ARBA00022692"/>
    </source>
</evidence>
<dbReference type="PANTHER" id="PTHR24221">
    <property type="entry name" value="ATP-BINDING CASSETTE SUB-FAMILY B"/>
    <property type="match status" value="1"/>
</dbReference>
<feature type="region of interest" description="Disordered" evidence="8">
    <location>
        <begin position="668"/>
        <end position="897"/>
    </location>
</feature>
<keyword evidence="3" id="KW-0547">Nucleotide-binding</keyword>
<dbReference type="Proteomes" id="UP000054217">
    <property type="component" value="Unassembled WGS sequence"/>
</dbReference>
<feature type="transmembrane region" description="Helical" evidence="9">
    <location>
        <begin position="98"/>
        <end position="120"/>
    </location>
</feature>
<name>A0A0C3PA78_PISTI</name>
<keyword evidence="6 9" id="KW-0472">Membrane</keyword>
<evidence type="ECO:0000313" key="11">
    <source>
        <dbReference type="EMBL" id="KIO04474.1"/>
    </source>
</evidence>
<keyword evidence="12" id="KW-1185">Reference proteome</keyword>
<protein>
    <recommendedName>
        <fullName evidence="10">AAA+ ATPase domain-containing protein</fullName>
    </recommendedName>
</protein>
<feature type="domain" description="AAA+ ATPase" evidence="10">
    <location>
        <begin position="462"/>
        <end position="604"/>
    </location>
</feature>
<reference evidence="11 12" key="1">
    <citation type="submission" date="2014-04" db="EMBL/GenBank/DDBJ databases">
        <authorList>
            <consortium name="DOE Joint Genome Institute"/>
            <person name="Kuo A."/>
            <person name="Kohler A."/>
            <person name="Costa M.D."/>
            <person name="Nagy L.G."/>
            <person name="Floudas D."/>
            <person name="Copeland A."/>
            <person name="Barry K.W."/>
            <person name="Cichocki N."/>
            <person name="Veneault-Fourrey C."/>
            <person name="LaButti K."/>
            <person name="Lindquist E.A."/>
            <person name="Lipzen A."/>
            <person name="Lundell T."/>
            <person name="Morin E."/>
            <person name="Murat C."/>
            <person name="Sun H."/>
            <person name="Tunlid A."/>
            <person name="Henrissat B."/>
            <person name="Grigoriev I.V."/>
            <person name="Hibbett D.S."/>
            <person name="Martin F."/>
            <person name="Nordberg H.P."/>
            <person name="Cantor M.N."/>
            <person name="Hua S.X."/>
        </authorList>
    </citation>
    <scope>NUCLEOTIDE SEQUENCE [LARGE SCALE GENOMIC DNA]</scope>
    <source>
        <strain evidence="11 12">Marx 270</strain>
    </source>
</reference>
<evidence type="ECO:0000256" key="3">
    <source>
        <dbReference type="ARBA" id="ARBA00022741"/>
    </source>
</evidence>
<dbReference type="Gene3D" id="1.20.1560.10">
    <property type="entry name" value="ABC transporter type 1, transmembrane domain"/>
    <property type="match status" value="1"/>
</dbReference>
<evidence type="ECO:0000256" key="4">
    <source>
        <dbReference type="ARBA" id="ARBA00022840"/>
    </source>
</evidence>
<feature type="compositionally biased region" description="Basic and acidic residues" evidence="8">
    <location>
        <begin position="812"/>
        <end position="843"/>
    </location>
</feature>
<evidence type="ECO:0000256" key="9">
    <source>
        <dbReference type="SAM" id="Phobius"/>
    </source>
</evidence>
<dbReference type="InterPro" id="IPR003439">
    <property type="entry name" value="ABC_transporter-like_ATP-bd"/>
</dbReference>
<dbReference type="InterPro" id="IPR036640">
    <property type="entry name" value="ABC1_TM_sf"/>
</dbReference>
<feature type="compositionally biased region" description="Low complexity" evidence="8">
    <location>
        <begin position="845"/>
        <end position="861"/>
    </location>
</feature>
<dbReference type="GO" id="GO:0016887">
    <property type="term" value="F:ATP hydrolysis activity"/>
    <property type="evidence" value="ECO:0007669"/>
    <property type="project" value="InterPro"/>
</dbReference>
<dbReference type="EMBL" id="KN831971">
    <property type="protein sequence ID" value="KIO04474.1"/>
    <property type="molecule type" value="Genomic_DNA"/>
</dbReference>
<dbReference type="AlphaFoldDB" id="A0A0C3PA78"/>
<feature type="compositionally biased region" description="Basic and acidic residues" evidence="8">
    <location>
        <begin position="869"/>
        <end position="879"/>
    </location>
</feature>
<keyword evidence="2 9" id="KW-0812">Transmembrane</keyword>
<dbReference type="InParanoid" id="A0A0C3PA78"/>
<comment type="subcellular location">
    <subcellularLocation>
        <location evidence="1">Membrane</location>
        <topology evidence="1">Multi-pass membrane protein</topology>
    </subcellularLocation>
</comment>
<feature type="compositionally biased region" description="Low complexity" evidence="8">
    <location>
        <begin position="698"/>
        <end position="708"/>
    </location>
</feature>
<feature type="transmembrane region" description="Helical" evidence="9">
    <location>
        <begin position="357"/>
        <end position="383"/>
    </location>
</feature>
<dbReference type="InterPro" id="IPR027417">
    <property type="entry name" value="P-loop_NTPase"/>
</dbReference>
<sequence length="897" mass="94546">MTRKRSAVVFVSAGQALGASAAALFAVRVSSPAVVLLTTLSLLYTKPLSPPSPSPITPVVVQSRVPRSTLILVLLSLSALSFLIDGLAYIAYAVFNKVWSLGTGIPLASLLGLVAYAGLAALGAWKDINNVQVWFLTRVKLAIAIALALDIAQVVLALTTNTRDRAHFCSSPKLSKCIPDIFHLLTPCLRVLFLFTLLLALNSPRVTYINAERQPELETAGEENTPLQASNSKRREFVFAFTTFLHLIVRVLKPTLPLSLGAAVNAFISQSDVTYPIPMPLGTSPYPYIFVFVIAYFLTSQGGIPALILAAGSRIGERADATLESAYAAHLSGLLLGNSTGLRVKGNLYPTGAVSKLLEAVSVCVAAILDSLIGVIVLGYWLALVLPLSSIPCPQGTLLDVRSVLDTLNQPAEVKDCGNMSLDGEGGVEVRFENVSFTYPYSPEHAQPYSSLLSSVSFTVPASSTVALVGAPGSGKSTIMKLLYRLYLPDANGGSIYIDGKDIRNISSLSLREKLAVVAKVDADERQAAISRAVAKAARVILVEGGLDVETLALVKGGRTVLWEVGAADLGRIQGSVDQIIVLKDGRIVEQGAFDELLAENGIFTSMWAEYSQSTSAPAGPPPVGYDAEAVDTEDVDRVVADSPRPVSASLRPVDSIRAPSLRAPAASIHAEPTAPVVPPKDNVPVSFPTSDPEEEPATTPAPVAFPTSGDSSSQAPEPVAFPVSDDARSVASQPRPAVPGHVQGASVTFDTTTTPPRSGTPDPSGTPNDSTDGKRKRISSQNFQRLARRISLSTPRKGAGIPGIANIANVLKRDSSLKGDSKDKAADKDEGKSGESSSKDADVASATGSGSGLASGAESARNSGEISRQTEKDKEREEKKRRRRSFMQFGSSSGST</sequence>
<feature type="transmembrane region" description="Helical" evidence="9">
    <location>
        <begin position="288"/>
        <end position="310"/>
    </location>
</feature>
<evidence type="ECO:0000256" key="5">
    <source>
        <dbReference type="ARBA" id="ARBA00022989"/>
    </source>
</evidence>
<proteinExistence type="inferred from homology"/>
<dbReference type="PANTHER" id="PTHR24221:SF654">
    <property type="entry name" value="ATP-BINDING CASSETTE SUB-FAMILY B MEMBER 6"/>
    <property type="match status" value="1"/>
</dbReference>
<dbReference type="SMART" id="SM00382">
    <property type="entry name" value="AAA"/>
    <property type="match status" value="1"/>
</dbReference>
<evidence type="ECO:0000259" key="10">
    <source>
        <dbReference type="SMART" id="SM00382"/>
    </source>
</evidence>
<evidence type="ECO:0000256" key="1">
    <source>
        <dbReference type="ARBA" id="ARBA00004141"/>
    </source>
</evidence>
<keyword evidence="4" id="KW-0067">ATP-binding</keyword>
<dbReference type="GO" id="GO:0016020">
    <property type="term" value="C:membrane"/>
    <property type="evidence" value="ECO:0007669"/>
    <property type="project" value="UniProtKB-SubCell"/>
</dbReference>
<feature type="compositionally biased region" description="Polar residues" evidence="8">
    <location>
        <begin position="746"/>
        <end position="771"/>
    </location>
</feature>
<organism evidence="11 12">
    <name type="scientific">Pisolithus tinctorius Marx 270</name>
    <dbReference type="NCBI Taxonomy" id="870435"/>
    <lineage>
        <taxon>Eukaryota</taxon>
        <taxon>Fungi</taxon>
        <taxon>Dikarya</taxon>
        <taxon>Basidiomycota</taxon>
        <taxon>Agaricomycotina</taxon>
        <taxon>Agaricomycetes</taxon>
        <taxon>Agaricomycetidae</taxon>
        <taxon>Boletales</taxon>
        <taxon>Sclerodermatineae</taxon>
        <taxon>Pisolithaceae</taxon>
        <taxon>Pisolithus</taxon>
    </lineage>
</organism>
<dbReference type="Pfam" id="PF00005">
    <property type="entry name" value="ABC_tran"/>
    <property type="match status" value="1"/>
</dbReference>
<feature type="transmembrane region" description="Helical" evidence="9">
    <location>
        <begin position="141"/>
        <end position="161"/>
    </location>
</feature>
<feature type="transmembrane region" description="Helical" evidence="9">
    <location>
        <begin position="237"/>
        <end position="268"/>
    </location>
</feature>
<evidence type="ECO:0000256" key="8">
    <source>
        <dbReference type="SAM" id="MobiDB-lite"/>
    </source>
</evidence>
<evidence type="ECO:0000256" key="7">
    <source>
        <dbReference type="ARBA" id="ARBA00024363"/>
    </source>
</evidence>
<comment type="similarity">
    <text evidence="7">Belongs to the ABC transporter superfamily. ABCB family. Heavy Metal importer (TC 3.A.1.210) subfamily.</text>
</comment>
<dbReference type="HOGENOM" id="CLU_000604_6_4_1"/>
<dbReference type="OrthoDB" id="6500128at2759"/>
<dbReference type="GO" id="GO:0042626">
    <property type="term" value="F:ATPase-coupled transmembrane transporter activity"/>
    <property type="evidence" value="ECO:0007669"/>
    <property type="project" value="TreeGrafter"/>
</dbReference>